<proteinExistence type="predicted"/>
<protein>
    <submittedName>
        <fullName evidence="13">ATP-binding cassette subfamily C protein CydD</fullName>
    </submittedName>
</protein>
<dbReference type="Proteomes" id="UP000525923">
    <property type="component" value="Unassembled WGS sequence"/>
</dbReference>
<feature type="transmembrane region" description="Helical" evidence="10">
    <location>
        <begin position="157"/>
        <end position="175"/>
    </location>
</feature>
<dbReference type="GO" id="GO:0005886">
    <property type="term" value="C:plasma membrane"/>
    <property type="evidence" value="ECO:0007669"/>
    <property type="project" value="UniProtKB-SubCell"/>
</dbReference>
<keyword evidence="2" id="KW-0813">Transport</keyword>
<evidence type="ECO:0000256" key="5">
    <source>
        <dbReference type="ARBA" id="ARBA00022741"/>
    </source>
</evidence>
<dbReference type="FunFam" id="3.40.50.300:FF:000299">
    <property type="entry name" value="ABC transporter ATP-binding protein/permease"/>
    <property type="match status" value="1"/>
</dbReference>
<dbReference type="Gene3D" id="1.20.1560.10">
    <property type="entry name" value="ABC transporter type 1, transmembrane domain"/>
    <property type="match status" value="1"/>
</dbReference>
<keyword evidence="5" id="KW-0547">Nucleotide-binding</keyword>
<name>A0A7W8CVY7_9BACL</name>
<feature type="transmembrane region" description="Helical" evidence="10">
    <location>
        <begin position="55"/>
        <end position="78"/>
    </location>
</feature>
<feature type="domain" description="ABC transmembrane type-1" evidence="12">
    <location>
        <begin position="15"/>
        <end position="299"/>
    </location>
</feature>
<keyword evidence="6" id="KW-0788">Thiol protease</keyword>
<dbReference type="InterPro" id="IPR027417">
    <property type="entry name" value="P-loop_NTPase"/>
</dbReference>
<evidence type="ECO:0000313" key="13">
    <source>
        <dbReference type="EMBL" id="MBB5181473.1"/>
    </source>
</evidence>
<keyword evidence="9 10" id="KW-0472">Membrane</keyword>
<keyword evidence="8 10" id="KW-1133">Transmembrane helix</keyword>
<dbReference type="NCBIfam" id="TIGR02857">
    <property type="entry name" value="CydD"/>
    <property type="match status" value="1"/>
</dbReference>
<dbReference type="PROSITE" id="PS00211">
    <property type="entry name" value="ABC_TRANSPORTER_1"/>
    <property type="match status" value="1"/>
</dbReference>
<dbReference type="GO" id="GO:0016887">
    <property type="term" value="F:ATP hydrolysis activity"/>
    <property type="evidence" value="ECO:0007669"/>
    <property type="project" value="InterPro"/>
</dbReference>
<evidence type="ECO:0000256" key="6">
    <source>
        <dbReference type="ARBA" id="ARBA00022807"/>
    </source>
</evidence>
<feature type="transmembrane region" description="Helical" evidence="10">
    <location>
        <begin position="21"/>
        <end position="43"/>
    </location>
</feature>
<dbReference type="PROSITE" id="PS50893">
    <property type="entry name" value="ABC_TRANSPORTER_2"/>
    <property type="match status" value="1"/>
</dbReference>
<evidence type="ECO:0000259" key="12">
    <source>
        <dbReference type="PROSITE" id="PS50929"/>
    </source>
</evidence>
<comment type="subcellular location">
    <subcellularLocation>
        <location evidence="1">Cell membrane</location>
        <topology evidence="1">Multi-pass membrane protein</topology>
    </subcellularLocation>
</comment>
<feature type="transmembrane region" description="Helical" evidence="10">
    <location>
        <begin position="135"/>
        <end position="151"/>
    </location>
</feature>
<dbReference type="GO" id="GO:0005524">
    <property type="term" value="F:ATP binding"/>
    <property type="evidence" value="ECO:0007669"/>
    <property type="project" value="UniProtKB-KW"/>
</dbReference>
<evidence type="ECO:0000256" key="3">
    <source>
        <dbReference type="ARBA" id="ARBA00022475"/>
    </source>
</evidence>
<dbReference type="InterPro" id="IPR017871">
    <property type="entry name" value="ABC_transporter-like_CS"/>
</dbReference>
<dbReference type="GO" id="GO:0042883">
    <property type="term" value="P:cysteine transport"/>
    <property type="evidence" value="ECO:0007669"/>
    <property type="project" value="InterPro"/>
</dbReference>
<evidence type="ECO:0000256" key="7">
    <source>
        <dbReference type="ARBA" id="ARBA00022840"/>
    </source>
</evidence>
<keyword evidence="7 13" id="KW-0067">ATP-binding</keyword>
<keyword evidence="4 10" id="KW-0812">Transmembrane</keyword>
<comment type="caution">
    <text evidence="13">The sequence shown here is derived from an EMBL/GenBank/DDBJ whole genome shotgun (WGS) entry which is preliminary data.</text>
</comment>
<evidence type="ECO:0000256" key="2">
    <source>
        <dbReference type="ARBA" id="ARBA00022448"/>
    </source>
</evidence>
<feature type="domain" description="ABC transporter" evidence="11">
    <location>
        <begin position="333"/>
        <end position="567"/>
    </location>
</feature>
<keyword evidence="6" id="KW-0378">Hydrolase</keyword>
<dbReference type="GO" id="GO:0008234">
    <property type="term" value="F:cysteine-type peptidase activity"/>
    <property type="evidence" value="ECO:0007669"/>
    <property type="project" value="UniProtKB-KW"/>
</dbReference>
<dbReference type="OrthoDB" id="9806127at2"/>
<keyword evidence="6" id="KW-0645">Protease</keyword>
<dbReference type="CDD" id="cd18584">
    <property type="entry name" value="ABC_6TM_AarD_CydD"/>
    <property type="match status" value="1"/>
</dbReference>
<dbReference type="PANTHER" id="PTHR24221">
    <property type="entry name" value="ATP-BINDING CASSETTE SUB-FAMILY B"/>
    <property type="match status" value="1"/>
</dbReference>
<evidence type="ECO:0000313" key="14">
    <source>
        <dbReference type="Proteomes" id="UP000525923"/>
    </source>
</evidence>
<dbReference type="InterPro" id="IPR014216">
    <property type="entry name" value="ABC_transptr_CydD"/>
</dbReference>
<dbReference type="InterPro" id="IPR036640">
    <property type="entry name" value="ABC1_TM_sf"/>
</dbReference>
<accession>A0A7W8CVY7</accession>
<dbReference type="SUPFAM" id="SSF52540">
    <property type="entry name" value="P-loop containing nucleoside triphosphate hydrolases"/>
    <property type="match status" value="1"/>
</dbReference>
<dbReference type="EMBL" id="JACHHE010000009">
    <property type="protein sequence ID" value="MBB5181473.1"/>
    <property type="molecule type" value="Genomic_DNA"/>
</dbReference>
<reference evidence="13 14" key="1">
    <citation type="submission" date="2020-08" db="EMBL/GenBank/DDBJ databases">
        <title>Genomic Encyclopedia of Type Strains, Phase IV (KMG-IV): sequencing the most valuable type-strain genomes for metagenomic binning, comparative biology and taxonomic classification.</title>
        <authorList>
            <person name="Goeker M."/>
        </authorList>
    </citation>
    <scope>NUCLEOTIDE SEQUENCE [LARGE SCALE GENOMIC DNA]</scope>
    <source>
        <strain evidence="13 14">DSM 15895</strain>
    </source>
</reference>
<dbReference type="InterPro" id="IPR011527">
    <property type="entry name" value="ABC1_TM_dom"/>
</dbReference>
<dbReference type="PANTHER" id="PTHR24221:SF590">
    <property type="entry name" value="COMPONENT LINKED WITH THE ASSEMBLY OF CYTOCHROME' TRANSPORT TRANSMEMBRANE ATP-BINDING PROTEIN ABC TRANSPORTER CYDD-RELATED"/>
    <property type="match status" value="1"/>
</dbReference>
<evidence type="ECO:0000256" key="9">
    <source>
        <dbReference type="ARBA" id="ARBA00023136"/>
    </source>
</evidence>
<keyword evidence="14" id="KW-1185">Reference proteome</keyword>
<organism evidence="13 14">
    <name type="scientific">Planococcus koreensis</name>
    <dbReference type="NCBI Taxonomy" id="112331"/>
    <lineage>
        <taxon>Bacteria</taxon>
        <taxon>Bacillati</taxon>
        <taxon>Bacillota</taxon>
        <taxon>Bacilli</taxon>
        <taxon>Bacillales</taxon>
        <taxon>Caryophanaceae</taxon>
        <taxon>Planococcus</taxon>
    </lineage>
</organism>
<keyword evidence="3" id="KW-1003">Cell membrane</keyword>
<dbReference type="SMART" id="SM00382">
    <property type="entry name" value="AAA"/>
    <property type="match status" value="1"/>
</dbReference>
<evidence type="ECO:0000256" key="1">
    <source>
        <dbReference type="ARBA" id="ARBA00004651"/>
    </source>
</evidence>
<evidence type="ECO:0000256" key="8">
    <source>
        <dbReference type="ARBA" id="ARBA00022989"/>
    </source>
</evidence>
<dbReference type="SUPFAM" id="SSF90123">
    <property type="entry name" value="ABC transporter transmembrane region"/>
    <property type="match status" value="1"/>
</dbReference>
<dbReference type="Pfam" id="PF00005">
    <property type="entry name" value="ABC_tran"/>
    <property type="match status" value="1"/>
</dbReference>
<dbReference type="Gene3D" id="3.40.50.300">
    <property type="entry name" value="P-loop containing nucleotide triphosphate hydrolases"/>
    <property type="match status" value="1"/>
</dbReference>
<dbReference type="PROSITE" id="PS50929">
    <property type="entry name" value="ABC_TM1F"/>
    <property type="match status" value="1"/>
</dbReference>
<dbReference type="InterPro" id="IPR003439">
    <property type="entry name" value="ABC_transporter-like_ATP-bd"/>
</dbReference>
<evidence type="ECO:0000256" key="10">
    <source>
        <dbReference type="SAM" id="Phobius"/>
    </source>
</evidence>
<evidence type="ECO:0000259" key="11">
    <source>
        <dbReference type="PROSITE" id="PS50893"/>
    </source>
</evidence>
<dbReference type="GO" id="GO:0140359">
    <property type="term" value="F:ABC-type transporter activity"/>
    <property type="evidence" value="ECO:0007669"/>
    <property type="project" value="InterPro"/>
</dbReference>
<sequence>MELKQLAFEQRKWMVLLTAASLAKGAAMVGQALFFVLAVNGVFLEDAAFADITPYLYGLLGAILLRAFCGYAIGRAGVELSTEVKLKLRRQLISSFAADPLLASEHGQSGRKVSLLMDAVDEVDGYFSKYIPQMIQTYIIPIVLLAVIFYQHWITGLIILITAPFIPVFMALVGIRTKEKADEQMEKLGQFSGTFLDVLQGLTTLKLMGQADRQQKTIKKSSLDFRDSTMEVLKSAFLSSLMLEYISMLSMGIIALEIGLRLVVFDSLTFFTAFFVMILVPDFFNMLKDFGSAFHTGRSSAAAAGRLSEELTKKTEPVRFGNTELALQGPGLLELEELEFQYGGGFSLGPATLEIPPFSQVAFIGKSGSGKTTLLHAIAGLLPLTGGRLLVDGMDRQDISEQSWFSQMSYISQNPYLFAGSIKENIALGAGRKVADEEIMAAAKQAGIAEMVLSLKQGLDTPVGEAGRGLSGGEKQRIALARAFLKKPSLILFDEPTTGLDLKTERILQKSMAELGKGATVLTVAHRLHTIKKADMILVLDNGKLAGAGSHSELLSSEPLYREMIEAQFGGVLQ</sequence>
<gene>
    <name evidence="13" type="ORF">HNQ44_002938</name>
</gene>
<dbReference type="InterPro" id="IPR039421">
    <property type="entry name" value="Type_1_exporter"/>
</dbReference>
<dbReference type="AlphaFoldDB" id="A0A7W8CVY7"/>
<dbReference type="InterPro" id="IPR003593">
    <property type="entry name" value="AAA+_ATPase"/>
</dbReference>
<dbReference type="Pfam" id="PF00664">
    <property type="entry name" value="ABC_membrane"/>
    <property type="match status" value="1"/>
</dbReference>
<evidence type="ECO:0000256" key="4">
    <source>
        <dbReference type="ARBA" id="ARBA00022692"/>
    </source>
</evidence>
<feature type="transmembrane region" description="Helical" evidence="10">
    <location>
        <begin position="262"/>
        <end position="280"/>
    </location>
</feature>
<dbReference type="RefSeq" id="WP_135504170.1">
    <property type="nucleotide sequence ID" value="NZ_JACHHE010000009.1"/>
</dbReference>